<keyword evidence="1" id="KW-1133">Transmembrane helix</keyword>
<dbReference type="Proteomes" id="UP000001202">
    <property type="component" value="Chromosome"/>
</dbReference>
<keyword evidence="1" id="KW-0472">Membrane</keyword>
<reference evidence="2 3" key="1">
    <citation type="journal article" date="2008" name="BMC Microbiol.">
        <title>Complete genome sequence of Treponema pallidum ssp. pallidum strain SS14 determined with oligonucleotide arrays.</title>
        <authorList>
            <person name="Matejkova P."/>
            <person name="Strouhal M."/>
            <person name="Smajs D."/>
            <person name="Norris S.J."/>
            <person name="Palzkill T."/>
            <person name="Petrosino J.F."/>
            <person name="Sodergren E."/>
            <person name="Norton J.E."/>
            <person name="Singh J."/>
            <person name="Richmond T.A."/>
            <person name="Molla M.N."/>
            <person name="Albert T.J."/>
            <person name="Weinstock G.M."/>
        </authorList>
    </citation>
    <scope>NUCLEOTIDE SEQUENCE [LARGE SCALE GENOMIC DNA]</scope>
    <source>
        <strain evidence="2 3">SS14</strain>
    </source>
</reference>
<dbReference type="GeneID" id="93876443"/>
<dbReference type="InterPro" id="IPR047111">
    <property type="entry name" value="YbaP-like"/>
</dbReference>
<dbReference type="PANTHER" id="PTHR40590">
    <property type="entry name" value="CYTOPLASMIC PROTEIN-RELATED"/>
    <property type="match status" value="1"/>
</dbReference>
<accession>A0A0H3BL35</accession>
<dbReference type="Pfam" id="PF01963">
    <property type="entry name" value="TraB_PrgY_gumN"/>
    <property type="match status" value="1"/>
</dbReference>
<dbReference type="EMBL" id="CP000805">
    <property type="protein sequence ID" value="ACD71093.1"/>
    <property type="molecule type" value="Genomic_DNA"/>
</dbReference>
<dbReference type="RefSeq" id="WP_010882120.1">
    <property type="nucleotide sequence ID" value="NC_010741.1"/>
</dbReference>
<evidence type="ECO:0000313" key="2">
    <source>
        <dbReference type="EMBL" id="ACD71093.1"/>
    </source>
</evidence>
<organism evidence="2 3">
    <name type="scientific">Treponema pallidum subsp. pallidum (strain SS14)</name>
    <dbReference type="NCBI Taxonomy" id="455434"/>
    <lineage>
        <taxon>Bacteria</taxon>
        <taxon>Pseudomonadati</taxon>
        <taxon>Spirochaetota</taxon>
        <taxon>Spirochaetia</taxon>
        <taxon>Spirochaetales</taxon>
        <taxon>Treponemataceae</taxon>
        <taxon>Treponema</taxon>
    </lineage>
</organism>
<dbReference type="AlphaFoldDB" id="A0A0H3BL35"/>
<dbReference type="PATRIC" id="fig|455434.6.peg.668"/>
<keyword evidence="1" id="KW-0812">Transmembrane</keyword>
<gene>
    <name evidence="2" type="ordered locus">TPASS_0675</name>
</gene>
<dbReference type="InterPro" id="IPR002816">
    <property type="entry name" value="TraB/PrgY/GumN_fam"/>
</dbReference>
<protein>
    <submittedName>
        <fullName evidence="2">Uncharacterized protein</fullName>
    </submittedName>
</protein>
<feature type="transmembrane region" description="Helical" evidence="1">
    <location>
        <begin position="21"/>
        <end position="41"/>
    </location>
</feature>
<dbReference type="PANTHER" id="PTHR40590:SF1">
    <property type="entry name" value="CYTOPLASMIC PROTEIN"/>
    <property type="match status" value="1"/>
</dbReference>
<evidence type="ECO:0000313" key="3">
    <source>
        <dbReference type="Proteomes" id="UP000001202"/>
    </source>
</evidence>
<evidence type="ECO:0000256" key="1">
    <source>
        <dbReference type="SAM" id="Phobius"/>
    </source>
</evidence>
<dbReference type="KEGG" id="tpp:TPASS_0675"/>
<dbReference type="CDD" id="cd14789">
    <property type="entry name" value="Tiki"/>
    <property type="match status" value="1"/>
</dbReference>
<name>A0A0H3BL35_TREPS</name>
<sequence>MNTTGRPVFPLLRRTVLKRCSLCATRCAIVFLCVLLILPFLSCCTSLSRGALPSLISHKERMFWEIRGPQGSVYILGTISVGSEKLLHFQDKILDVFDSASRLYAELGSEDIKNFASVLQRRMLHGMLEQENAAPTLSSLSREELEMLRSTLGDDMHTLSRFEPWVMRVALYQALIAHTKLDSGKNIEAFLYQRAGNRKILGLDSIQKHLNMLSFGNREEQITLLRALIALGKSPADFKGRLGALVRSYLSNDKTALGRVSTELDALVTKDAAGGLHRRYVAEIAASRRAAWAEEFYRLSLQHGITFVFASAGHFCGPESVFDIMRKRRLLQ</sequence>
<proteinExistence type="predicted"/>